<dbReference type="GO" id="GO:0003700">
    <property type="term" value="F:DNA-binding transcription factor activity"/>
    <property type="evidence" value="ECO:0007669"/>
    <property type="project" value="InterPro"/>
</dbReference>
<dbReference type="AlphaFoldDB" id="A0A7J6AB39"/>
<reference evidence="3 4" key="1">
    <citation type="submission" date="2020-02" db="EMBL/GenBank/DDBJ databases">
        <title>A chromosome-scale genome assembly of the black bullhead catfish (Ameiurus melas).</title>
        <authorList>
            <person name="Wen M."/>
            <person name="Zham M."/>
            <person name="Cabau C."/>
            <person name="Klopp C."/>
            <person name="Donnadieu C."/>
            <person name="Roques C."/>
            <person name="Bouchez O."/>
            <person name="Lampietro C."/>
            <person name="Jouanno E."/>
            <person name="Herpin A."/>
            <person name="Louis A."/>
            <person name="Berthelot C."/>
            <person name="Parey E."/>
            <person name="Roest-Crollius H."/>
            <person name="Braasch I."/>
            <person name="Postlethwait J."/>
            <person name="Robinson-Rechavi M."/>
            <person name="Echchiki A."/>
            <person name="Begum T."/>
            <person name="Montfort J."/>
            <person name="Schartl M."/>
            <person name="Bobe J."/>
            <person name="Guiguen Y."/>
        </authorList>
    </citation>
    <scope>NUCLEOTIDE SEQUENCE [LARGE SCALE GENOMIC DNA]</scope>
    <source>
        <strain evidence="3">M_S1</strain>
        <tissue evidence="3">Blood</tissue>
    </source>
</reference>
<evidence type="ECO:0000256" key="1">
    <source>
        <dbReference type="ARBA" id="ARBA00023242"/>
    </source>
</evidence>
<dbReference type="InterPro" id="IPR006715">
    <property type="entry name" value="ETS_PEA3_N"/>
</dbReference>
<evidence type="ECO:0000313" key="3">
    <source>
        <dbReference type="EMBL" id="KAF4080043.1"/>
    </source>
</evidence>
<evidence type="ECO:0000259" key="2">
    <source>
        <dbReference type="Pfam" id="PF04621"/>
    </source>
</evidence>
<organism evidence="3 4">
    <name type="scientific">Ameiurus melas</name>
    <name type="common">Black bullhead</name>
    <name type="synonym">Silurus melas</name>
    <dbReference type="NCBI Taxonomy" id="219545"/>
    <lineage>
        <taxon>Eukaryota</taxon>
        <taxon>Metazoa</taxon>
        <taxon>Chordata</taxon>
        <taxon>Craniata</taxon>
        <taxon>Vertebrata</taxon>
        <taxon>Euteleostomi</taxon>
        <taxon>Actinopterygii</taxon>
        <taxon>Neopterygii</taxon>
        <taxon>Teleostei</taxon>
        <taxon>Ostariophysi</taxon>
        <taxon>Siluriformes</taxon>
        <taxon>Ictaluridae</taxon>
        <taxon>Ameiurus</taxon>
    </lineage>
</organism>
<proteinExistence type="predicted"/>
<evidence type="ECO:0000313" key="4">
    <source>
        <dbReference type="Proteomes" id="UP000593565"/>
    </source>
</evidence>
<dbReference type="Pfam" id="PF04621">
    <property type="entry name" value="ETS_PEA3_N"/>
    <property type="match status" value="1"/>
</dbReference>
<sequence>MDSFYDQQVPFAVPPNKCDAKEPACKPLSDRKRKFLDSELAQDTEELFQDLRRLQEIWIAEAQVPDDEQFVPDFQDN</sequence>
<dbReference type="GO" id="GO:0005634">
    <property type="term" value="C:nucleus"/>
    <property type="evidence" value="ECO:0007669"/>
    <property type="project" value="InterPro"/>
</dbReference>
<protein>
    <recommendedName>
        <fullName evidence="2">PEA3-type ETS-domain transcription factor N-terminal domain-containing protein</fullName>
    </recommendedName>
</protein>
<keyword evidence="1" id="KW-0539">Nucleus</keyword>
<comment type="caution">
    <text evidence="3">The sequence shown here is derived from an EMBL/GenBank/DDBJ whole genome shotgun (WGS) entry which is preliminary data.</text>
</comment>
<feature type="domain" description="PEA3-type ETS-domain transcription factor N-terminal" evidence="2">
    <location>
        <begin position="1"/>
        <end position="76"/>
    </location>
</feature>
<gene>
    <name evidence="3" type="ORF">AMELA_G00165910</name>
</gene>
<dbReference type="EMBL" id="JAAGNN010000014">
    <property type="protein sequence ID" value="KAF4080043.1"/>
    <property type="molecule type" value="Genomic_DNA"/>
</dbReference>
<name>A0A7J6AB39_AMEME</name>
<keyword evidence="4" id="KW-1185">Reference proteome</keyword>
<dbReference type="Proteomes" id="UP000593565">
    <property type="component" value="Unassembled WGS sequence"/>
</dbReference>
<accession>A0A7J6AB39</accession>